<comment type="similarity">
    <text evidence="1 4">Belongs to the short-chain dehydrogenases/reductases (SDR) family.</text>
</comment>
<sequence length="307" mass="33249">MASSPPLPPVLVSPTQNASNRVDYRLRDAFSCSAGGIGHELAKVYFAKGVRVFATARRLESMNELASLGIETFALDVNKAESIEAVKQKITEINGGRLDILFNNAGKAYSLPNSDYDMNQVSELFNTNVVSIIAMCKAFTPLLIASGHGKIVNMSSILSFLPLPFAAAYCATKAALNAYGDSLRVELKPFNIDVITIMAGIIKSNIFNNADYKLPENSAYAGMRAYFDNKEHFAVEKQAMPADVFARSVVARTLKSSPPKTLWAGAFTTPAWIVSTFLPSWLLAKILGLGAGLPTFAKQLRADKKQA</sequence>
<dbReference type="InterPro" id="IPR002347">
    <property type="entry name" value="SDR_fam"/>
</dbReference>
<evidence type="ECO:0000313" key="5">
    <source>
        <dbReference type="EMBL" id="KZS97233.1"/>
    </source>
</evidence>
<dbReference type="Pfam" id="PF00106">
    <property type="entry name" value="adh_short"/>
    <property type="match status" value="1"/>
</dbReference>
<dbReference type="OrthoDB" id="2102561at2759"/>
<dbReference type="GO" id="GO:0000140">
    <property type="term" value="F:acylglycerone-phosphate reductase (NADP+) activity"/>
    <property type="evidence" value="ECO:0007669"/>
    <property type="project" value="TreeGrafter"/>
</dbReference>
<organism evidence="5 6">
    <name type="scientific">Sistotremastrum niveocremeum HHB9708</name>
    <dbReference type="NCBI Taxonomy" id="1314777"/>
    <lineage>
        <taxon>Eukaryota</taxon>
        <taxon>Fungi</taxon>
        <taxon>Dikarya</taxon>
        <taxon>Basidiomycota</taxon>
        <taxon>Agaricomycotina</taxon>
        <taxon>Agaricomycetes</taxon>
        <taxon>Sistotremastrales</taxon>
        <taxon>Sistotremastraceae</taxon>
        <taxon>Sertulicium</taxon>
        <taxon>Sertulicium niveocremeum</taxon>
    </lineage>
</organism>
<dbReference type="InterPro" id="IPR036291">
    <property type="entry name" value="NAD(P)-bd_dom_sf"/>
</dbReference>
<keyword evidence="6" id="KW-1185">Reference proteome</keyword>
<dbReference type="PRINTS" id="PR00081">
    <property type="entry name" value="GDHRDH"/>
</dbReference>
<gene>
    <name evidence="5" type="ORF">SISNIDRAFT_482165</name>
</gene>
<evidence type="ECO:0000256" key="1">
    <source>
        <dbReference type="ARBA" id="ARBA00006484"/>
    </source>
</evidence>
<dbReference type="PRINTS" id="PR00080">
    <property type="entry name" value="SDRFAMILY"/>
</dbReference>
<keyword evidence="2" id="KW-0521">NADP</keyword>
<name>A0A164YU52_9AGAM</name>
<evidence type="ECO:0000256" key="4">
    <source>
        <dbReference type="RuleBase" id="RU000363"/>
    </source>
</evidence>
<dbReference type="Proteomes" id="UP000076722">
    <property type="component" value="Unassembled WGS sequence"/>
</dbReference>
<accession>A0A164YU52</accession>
<reference evidence="5 6" key="1">
    <citation type="journal article" date="2016" name="Mol. Biol. Evol.">
        <title>Comparative Genomics of Early-Diverging Mushroom-Forming Fungi Provides Insights into the Origins of Lignocellulose Decay Capabilities.</title>
        <authorList>
            <person name="Nagy L.G."/>
            <person name="Riley R."/>
            <person name="Tritt A."/>
            <person name="Adam C."/>
            <person name="Daum C."/>
            <person name="Floudas D."/>
            <person name="Sun H."/>
            <person name="Yadav J.S."/>
            <person name="Pangilinan J."/>
            <person name="Larsson K.H."/>
            <person name="Matsuura K."/>
            <person name="Barry K."/>
            <person name="Labutti K."/>
            <person name="Kuo R."/>
            <person name="Ohm R.A."/>
            <person name="Bhattacharya S.S."/>
            <person name="Shirouzu T."/>
            <person name="Yoshinaga Y."/>
            <person name="Martin F.M."/>
            <person name="Grigoriev I.V."/>
            <person name="Hibbett D.S."/>
        </authorList>
    </citation>
    <scope>NUCLEOTIDE SEQUENCE [LARGE SCALE GENOMIC DNA]</scope>
    <source>
        <strain evidence="5 6">HHB9708</strain>
    </source>
</reference>
<keyword evidence="3" id="KW-0560">Oxidoreductase</keyword>
<evidence type="ECO:0000256" key="2">
    <source>
        <dbReference type="ARBA" id="ARBA00022857"/>
    </source>
</evidence>
<dbReference type="PANTHER" id="PTHR44169">
    <property type="entry name" value="NADPH-DEPENDENT 1-ACYLDIHYDROXYACETONE PHOSPHATE REDUCTASE"/>
    <property type="match status" value="1"/>
</dbReference>
<dbReference type="Gene3D" id="3.40.50.720">
    <property type="entry name" value="NAD(P)-binding Rossmann-like Domain"/>
    <property type="match status" value="1"/>
</dbReference>
<dbReference type="GO" id="GO:0005811">
    <property type="term" value="C:lipid droplet"/>
    <property type="evidence" value="ECO:0007669"/>
    <property type="project" value="TreeGrafter"/>
</dbReference>
<dbReference type="PANTHER" id="PTHR44169:SF6">
    <property type="entry name" value="NADPH-DEPENDENT 1-ACYLDIHYDROXYACETONE PHOSPHATE REDUCTASE"/>
    <property type="match status" value="1"/>
</dbReference>
<evidence type="ECO:0000313" key="6">
    <source>
        <dbReference type="Proteomes" id="UP000076722"/>
    </source>
</evidence>
<dbReference type="InterPro" id="IPR020904">
    <property type="entry name" value="Sc_DH/Rdtase_CS"/>
</dbReference>
<dbReference type="PROSITE" id="PS00061">
    <property type="entry name" value="ADH_SHORT"/>
    <property type="match status" value="1"/>
</dbReference>
<dbReference type="GO" id="GO:0005783">
    <property type="term" value="C:endoplasmic reticulum"/>
    <property type="evidence" value="ECO:0007669"/>
    <property type="project" value="TreeGrafter"/>
</dbReference>
<dbReference type="EMBL" id="KV419397">
    <property type="protein sequence ID" value="KZS97233.1"/>
    <property type="molecule type" value="Genomic_DNA"/>
</dbReference>
<dbReference type="STRING" id="1314777.A0A164YU52"/>
<proteinExistence type="inferred from homology"/>
<protein>
    <submittedName>
        <fullName evidence="5">Oxidoreductase</fullName>
    </submittedName>
</protein>
<evidence type="ECO:0000256" key="3">
    <source>
        <dbReference type="ARBA" id="ARBA00023002"/>
    </source>
</evidence>
<dbReference type="AlphaFoldDB" id="A0A164YU52"/>
<dbReference type="GO" id="GO:0004806">
    <property type="term" value="F:triacylglycerol lipase activity"/>
    <property type="evidence" value="ECO:0007669"/>
    <property type="project" value="TreeGrafter"/>
</dbReference>
<dbReference type="GO" id="GO:0019433">
    <property type="term" value="P:triglyceride catabolic process"/>
    <property type="evidence" value="ECO:0007669"/>
    <property type="project" value="TreeGrafter"/>
</dbReference>
<dbReference type="GO" id="GO:0006654">
    <property type="term" value="P:phosphatidic acid biosynthetic process"/>
    <property type="evidence" value="ECO:0007669"/>
    <property type="project" value="TreeGrafter"/>
</dbReference>
<dbReference type="SUPFAM" id="SSF51735">
    <property type="entry name" value="NAD(P)-binding Rossmann-fold domains"/>
    <property type="match status" value="1"/>
</dbReference>